<organism evidence="7 8">
    <name type="scientific">Hyphobacterium marinum</name>
    <dbReference type="NCBI Taxonomy" id="3116574"/>
    <lineage>
        <taxon>Bacteria</taxon>
        <taxon>Pseudomonadati</taxon>
        <taxon>Pseudomonadota</taxon>
        <taxon>Alphaproteobacteria</taxon>
        <taxon>Maricaulales</taxon>
        <taxon>Maricaulaceae</taxon>
        <taxon>Hyphobacterium</taxon>
    </lineage>
</organism>
<dbReference type="Gene3D" id="3.40.1090.10">
    <property type="entry name" value="Cytosolic phospholipase A2 catalytic domain"/>
    <property type="match status" value="2"/>
</dbReference>
<keyword evidence="5" id="KW-0732">Signal</keyword>
<evidence type="ECO:0000256" key="5">
    <source>
        <dbReference type="SAM" id="SignalP"/>
    </source>
</evidence>
<evidence type="ECO:0000256" key="4">
    <source>
        <dbReference type="PROSITE-ProRule" id="PRU01161"/>
    </source>
</evidence>
<keyword evidence="8" id="KW-1185">Reference proteome</keyword>
<dbReference type="InterPro" id="IPR016035">
    <property type="entry name" value="Acyl_Trfase/lysoPLipase"/>
</dbReference>
<dbReference type="CDD" id="cd07205">
    <property type="entry name" value="Pat_PNPLA6_PNPLA7_NTE1_like"/>
    <property type="match status" value="1"/>
</dbReference>
<dbReference type="PANTHER" id="PTHR14226">
    <property type="entry name" value="NEUROPATHY TARGET ESTERASE/SWISS CHEESE D.MELANOGASTER"/>
    <property type="match status" value="1"/>
</dbReference>
<protein>
    <submittedName>
        <fullName evidence="7">Patatin-like phospholipase family protein</fullName>
    </submittedName>
</protein>
<proteinExistence type="predicted"/>
<feature type="active site" description="Proton acceptor" evidence="4">
    <location>
        <position position="216"/>
    </location>
</feature>
<name>A0ABU7LVM8_9PROT</name>
<feature type="short sequence motif" description="GXSXG" evidence="4">
    <location>
        <begin position="68"/>
        <end position="72"/>
    </location>
</feature>
<dbReference type="PANTHER" id="PTHR14226:SF29">
    <property type="entry name" value="NEUROPATHY TARGET ESTERASE SWS"/>
    <property type="match status" value="1"/>
</dbReference>
<dbReference type="InterPro" id="IPR002641">
    <property type="entry name" value="PNPLA_dom"/>
</dbReference>
<evidence type="ECO:0000313" key="8">
    <source>
        <dbReference type="Proteomes" id="UP001310692"/>
    </source>
</evidence>
<feature type="signal peptide" evidence="5">
    <location>
        <begin position="1"/>
        <end position="21"/>
    </location>
</feature>
<feature type="short sequence motif" description="DGA/G" evidence="4">
    <location>
        <begin position="216"/>
        <end position="218"/>
    </location>
</feature>
<evidence type="ECO:0000256" key="1">
    <source>
        <dbReference type="ARBA" id="ARBA00022801"/>
    </source>
</evidence>
<dbReference type="RefSeq" id="WP_330195148.1">
    <property type="nucleotide sequence ID" value="NZ_JAZDRO010000001.1"/>
</dbReference>
<dbReference type="SUPFAM" id="SSF52151">
    <property type="entry name" value="FabD/lysophospholipase-like"/>
    <property type="match status" value="1"/>
</dbReference>
<dbReference type="EMBL" id="JAZDRO010000001">
    <property type="protein sequence ID" value="MEE2565613.1"/>
    <property type="molecule type" value="Genomic_DNA"/>
</dbReference>
<feature type="active site" description="Nucleophile" evidence="4">
    <location>
        <position position="70"/>
    </location>
</feature>
<feature type="domain" description="PNPLA" evidence="6">
    <location>
        <begin position="37"/>
        <end position="229"/>
    </location>
</feature>
<evidence type="ECO:0000259" key="6">
    <source>
        <dbReference type="PROSITE" id="PS51635"/>
    </source>
</evidence>
<dbReference type="Proteomes" id="UP001310692">
    <property type="component" value="Unassembled WGS sequence"/>
</dbReference>
<dbReference type="Pfam" id="PF01734">
    <property type="entry name" value="Patatin"/>
    <property type="match status" value="1"/>
</dbReference>
<dbReference type="InterPro" id="IPR050301">
    <property type="entry name" value="NTE"/>
</dbReference>
<evidence type="ECO:0000313" key="7">
    <source>
        <dbReference type="EMBL" id="MEE2565613.1"/>
    </source>
</evidence>
<keyword evidence="2 4" id="KW-0442">Lipid degradation</keyword>
<comment type="caution">
    <text evidence="7">The sequence shown here is derived from an EMBL/GenBank/DDBJ whole genome shotgun (WGS) entry which is preliminary data.</text>
</comment>
<evidence type="ECO:0000256" key="3">
    <source>
        <dbReference type="ARBA" id="ARBA00023098"/>
    </source>
</evidence>
<gene>
    <name evidence="7" type="ORF">V0U35_02885</name>
</gene>
<keyword evidence="3 4" id="KW-0443">Lipid metabolism</keyword>
<sequence>MKNRVLAALAAVALSVSPAFADGCDFDDEDGRLDVGLVLSGGGALASTHIGVLAVLEEEGVPVHCIVGTSMGSVVGGLYAAGWSPDDMRAEFEAADWPRLIQNSLDRDELPFREKTDQDEYFSDYVAGWGDEGLILPSSVTTLRGLQGFYRRMLERAPPEFHFDNLPIPYRAVATDLGTGQAAILSEGDMVEAMLASMSVPGLFDPREINGRLYVDGGLSKQLPVDVAYAMGADVVIVVDTTIEPSDPPANPSVVQVAQQIVQVQVWTNRTQQAELLQPGDILIRPDLSMLTTGSFERAGDGFESGINASAPYRARMREIAAQASPPLSRPGAVAARGTGEARRVTRVEIVNNTAVSDDLIARRFGIEAGEAATRADIENGITEVAGLGAFGTIDAGFQEDGTLTLRTQERPLGNNLFQAGLTVSNTFDRDSRYVLRGRYSRRPLNGGGGEFALSLALGSEYLLAAEWMQPFGRESRYFTDVAIGVEGYPLGLNFDSARFDDYWLEAVYAESQIGRDFGRWGQVSLVGEYRYGEYHSDTFGDPEEFGDVGLDIARYGARFDLDTLNHPDFPTAGTAVSAEYLYVQDFDADPDVEANTTRYQLTAAQAFGLGQWGGVVRAERGASTDTGNVLQSLFFLGGFRNLSAYSERALPNNDYRYASVELYRRMTASDAVGALPIYVGGLVEYAEFTFDLGGLVWMPDPVFSVTGYGAMNTVLGPAYLGLSVGDRGNKSVFLYIGRNF</sequence>
<feature type="chain" id="PRO_5045962544" evidence="5">
    <location>
        <begin position="22"/>
        <end position="741"/>
    </location>
</feature>
<accession>A0ABU7LVM8</accession>
<comment type="caution">
    <text evidence="4">Lacks conserved residue(s) required for the propagation of feature annotation.</text>
</comment>
<evidence type="ECO:0000256" key="2">
    <source>
        <dbReference type="ARBA" id="ARBA00022963"/>
    </source>
</evidence>
<reference evidence="7 8" key="1">
    <citation type="submission" date="2024-01" db="EMBL/GenBank/DDBJ databases">
        <title>Hyphobacterium bacterium isolated from marine sediment.</title>
        <authorList>
            <person name="Zhao S."/>
        </authorList>
    </citation>
    <scope>NUCLEOTIDE SEQUENCE [LARGE SCALE GENOMIC DNA]</scope>
    <source>
        <strain evidence="7 8">Y60-23</strain>
    </source>
</reference>
<keyword evidence="1 4" id="KW-0378">Hydrolase</keyword>
<dbReference type="PROSITE" id="PS51635">
    <property type="entry name" value="PNPLA"/>
    <property type="match status" value="1"/>
</dbReference>